<reference evidence="2" key="1">
    <citation type="submission" date="2022-06" db="EMBL/GenBank/DDBJ databases">
        <title>Alkalicoccobacillus porphyridii sp. nov., isolated from a marine red alga, Porphyridium purpureum and reclassification of Shouchella plakortidis and Shouchella gibsonii as Alkalicoccobacillus plakortidis comb. nov. and Alkalicoccobacillus gibsonii comb. nov.</title>
        <authorList>
            <person name="Kim K.H."/>
            <person name="Lee J.K."/>
            <person name="Han D.M."/>
            <person name="Baek J.H."/>
            <person name="Jeon C.O."/>
        </authorList>
    </citation>
    <scope>NUCLEOTIDE SEQUENCE</scope>
    <source>
        <strain evidence="2">DSM 19153</strain>
    </source>
</reference>
<comment type="caution">
    <text evidence="2">The sequence shown here is derived from an EMBL/GenBank/DDBJ whole genome shotgun (WGS) entry which is preliminary data.</text>
</comment>
<dbReference type="EMBL" id="JAMQJY010000001">
    <property type="protein sequence ID" value="MCM2675116.1"/>
    <property type="molecule type" value="Genomic_DNA"/>
</dbReference>
<dbReference type="InterPro" id="IPR036873">
    <property type="entry name" value="Rhodanese-like_dom_sf"/>
</dbReference>
<dbReference type="CDD" id="cd00158">
    <property type="entry name" value="RHOD"/>
    <property type="match status" value="1"/>
</dbReference>
<evidence type="ECO:0000313" key="2">
    <source>
        <dbReference type="EMBL" id="MCM2675116.1"/>
    </source>
</evidence>
<gene>
    <name evidence="2" type="ORF">NDM98_06175</name>
</gene>
<evidence type="ECO:0000259" key="1">
    <source>
        <dbReference type="PROSITE" id="PS50206"/>
    </source>
</evidence>
<dbReference type="PROSITE" id="PS50206">
    <property type="entry name" value="RHODANESE_3"/>
    <property type="match status" value="1"/>
</dbReference>
<dbReference type="RefSeq" id="WP_251605424.1">
    <property type="nucleotide sequence ID" value="NZ_JAMQJY010000001.1"/>
</dbReference>
<protein>
    <submittedName>
        <fullName evidence="2">Rhodanese-like domain-containing protein</fullName>
    </submittedName>
</protein>
<dbReference type="SUPFAM" id="SSF52821">
    <property type="entry name" value="Rhodanese/Cell cycle control phosphatase"/>
    <property type="match status" value="1"/>
</dbReference>
<sequence length="125" mass="14221">MSFEEEGIVQVDQEELRQLLATGAKEPILVDVRELDEYAEAHIPGVPLIPMNTIPSFLDDFDRNASYVFICRSGKRSQNVARYLKEQGMTNVRNFAGGMLSWQGEVKDGLEWVVKHTDELYEDGK</sequence>
<evidence type="ECO:0000313" key="3">
    <source>
        <dbReference type="Proteomes" id="UP001203665"/>
    </source>
</evidence>
<name>A0ABT0XGU6_9BACI</name>
<keyword evidence="3" id="KW-1185">Reference proteome</keyword>
<dbReference type="SMART" id="SM00450">
    <property type="entry name" value="RHOD"/>
    <property type="match status" value="1"/>
</dbReference>
<dbReference type="PANTHER" id="PTHR43031:SF17">
    <property type="entry name" value="SULFURTRANSFERASE YTWF-RELATED"/>
    <property type="match status" value="1"/>
</dbReference>
<accession>A0ABT0XGU6</accession>
<dbReference type="Proteomes" id="UP001203665">
    <property type="component" value="Unassembled WGS sequence"/>
</dbReference>
<dbReference type="Gene3D" id="3.40.250.10">
    <property type="entry name" value="Rhodanese-like domain"/>
    <property type="match status" value="1"/>
</dbReference>
<dbReference type="InterPro" id="IPR001763">
    <property type="entry name" value="Rhodanese-like_dom"/>
</dbReference>
<proteinExistence type="predicted"/>
<dbReference type="InterPro" id="IPR050229">
    <property type="entry name" value="GlpE_sulfurtransferase"/>
</dbReference>
<feature type="domain" description="Rhodanese" evidence="1">
    <location>
        <begin position="23"/>
        <end position="111"/>
    </location>
</feature>
<dbReference type="PANTHER" id="PTHR43031">
    <property type="entry name" value="FAD-DEPENDENT OXIDOREDUCTASE"/>
    <property type="match status" value="1"/>
</dbReference>
<organism evidence="2 3">
    <name type="scientific">Alkalicoccobacillus plakortidis</name>
    <dbReference type="NCBI Taxonomy" id="444060"/>
    <lineage>
        <taxon>Bacteria</taxon>
        <taxon>Bacillati</taxon>
        <taxon>Bacillota</taxon>
        <taxon>Bacilli</taxon>
        <taxon>Bacillales</taxon>
        <taxon>Bacillaceae</taxon>
        <taxon>Alkalicoccobacillus</taxon>
    </lineage>
</organism>
<dbReference type="Pfam" id="PF00581">
    <property type="entry name" value="Rhodanese"/>
    <property type="match status" value="1"/>
</dbReference>